<dbReference type="AlphaFoldDB" id="A8SG53"/>
<organism evidence="1 2">
    <name type="scientific">Faecalibacterium prausnitzii M21/2</name>
    <dbReference type="NCBI Taxonomy" id="411485"/>
    <lineage>
        <taxon>Bacteria</taxon>
        <taxon>Bacillati</taxon>
        <taxon>Bacillota</taxon>
        <taxon>Clostridia</taxon>
        <taxon>Eubacteriales</taxon>
        <taxon>Oscillospiraceae</taxon>
        <taxon>Faecalibacterium</taxon>
    </lineage>
</organism>
<sequence>MEIEQFIDKSVTLKLRATDGKMYDTIVLNMKSVMEICRLSRA</sequence>
<dbReference type="Proteomes" id="UP000005945">
    <property type="component" value="Unassembled WGS sequence"/>
</dbReference>
<dbReference type="EMBL" id="ABED02000029">
    <property type="protein sequence ID" value="EDP20165.1"/>
    <property type="molecule type" value="Genomic_DNA"/>
</dbReference>
<evidence type="ECO:0000313" key="2">
    <source>
        <dbReference type="Proteomes" id="UP000005945"/>
    </source>
</evidence>
<comment type="caution">
    <text evidence="1">The sequence shown here is derived from an EMBL/GenBank/DDBJ whole genome shotgun (WGS) entry which is preliminary data.</text>
</comment>
<reference evidence="1 2" key="2">
    <citation type="submission" date="2007-09" db="EMBL/GenBank/DDBJ databases">
        <authorList>
            <person name="Fulton L."/>
            <person name="Clifton S."/>
            <person name="Fulton B."/>
            <person name="Xu J."/>
            <person name="Minx P."/>
            <person name="Pepin K.H."/>
            <person name="Johnson M."/>
            <person name="Thiruvilangam P."/>
            <person name="Bhonagiri V."/>
            <person name="Nash W.E."/>
            <person name="Mardis E.R."/>
            <person name="Wilson R.K."/>
        </authorList>
    </citation>
    <scope>NUCLEOTIDE SEQUENCE [LARGE SCALE GENOMIC DNA]</scope>
    <source>
        <strain evidence="1 2">M21/2</strain>
    </source>
</reference>
<gene>
    <name evidence="1" type="ORF">FAEPRAM212_02951</name>
</gene>
<evidence type="ECO:0000313" key="1">
    <source>
        <dbReference type="EMBL" id="EDP20165.1"/>
    </source>
</evidence>
<proteinExistence type="predicted"/>
<name>A8SG53_9FIRM</name>
<protein>
    <submittedName>
        <fullName evidence="1">Uncharacterized protein</fullName>
    </submittedName>
</protein>
<accession>A8SG53</accession>
<dbReference type="HOGENOM" id="CLU_3251819_0_0_9"/>
<reference evidence="1 2" key="1">
    <citation type="submission" date="2007-09" db="EMBL/GenBank/DDBJ databases">
        <title>Draft genome sequence of Faecalibacterium prausnitzii M21/2.</title>
        <authorList>
            <person name="Sudarsanam P."/>
            <person name="Ley R."/>
            <person name="Guruge J."/>
            <person name="Turnbaugh P.J."/>
            <person name="Mahowald M."/>
            <person name="Liep D."/>
            <person name="Gordon J."/>
        </authorList>
    </citation>
    <scope>NUCLEOTIDE SEQUENCE [LARGE SCALE GENOMIC DNA]</scope>
    <source>
        <strain evidence="1 2">M21/2</strain>
    </source>
</reference>